<accession>E1QF63</accession>
<evidence type="ECO:0000256" key="4">
    <source>
        <dbReference type="HAMAP-Rule" id="MF_00080"/>
    </source>
</evidence>
<keyword evidence="3 4" id="KW-0648">Protein biosynthesis</keyword>
<dbReference type="PANTHER" id="PTHR10938:SF0">
    <property type="entry name" value="TRANSLATION INITIATION FACTOR IF-3, MITOCHONDRIAL"/>
    <property type="match status" value="1"/>
</dbReference>
<dbReference type="InterPro" id="IPR036788">
    <property type="entry name" value="T_IF-3_C_sf"/>
</dbReference>
<gene>
    <name evidence="4" type="primary">infC</name>
    <name evidence="9" type="ordered locus">Deba_0828</name>
</gene>
<dbReference type="NCBIfam" id="TIGR00168">
    <property type="entry name" value="infC"/>
    <property type="match status" value="1"/>
</dbReference>
<dbReference type="AlphaFoldDB" id="E1QF63"/>
<comment type="function">
    <text evidence="4 6">IF-3 binds to the 30S ribosomal subunit and shifts the equilibrium between 70S ribosomes and their 50S and 30S subunits in favor of the free subunits, thus enhancing the availability of 30S subunits on which protein synthesis initiation begins.</text>
</comment>
<dbReference type="OrthoDB" id="9806014at2"/>
<dbReference type="SUPFAM" id="SSF55200">
    <property type="entry name" value="Translation initiation factor IF3, C-terminal domain"/>
    <property type="match status" value="1"/>
</dbReference>
<evidence type="ECO:0000256" key="6">
    <source>
        <dbReference type="RuleBase" id="RU000646"/>
    </source>
</evidence>
<keyword evidence="4" id="KW-0963">Cytoplasm</keyword>
<dbReference type="Pfam" id="PF00707">
    <property type="entry name" value="IF3_C"/>
    <property type="match status" value="1"/>
</dbReference>
<dbReference type="GO" id="GO:0043022">
    <property type="term" value="F:ribosome binding"/>
    <property type="evidence" value="ECO:0007669"/>
    <property type="project" value="UniProtKB-ARBA"/>
</dbReference>
<evidence type="ECO:0000259" key="7">
    <source>
        <dbReference type="Pfam" id="PF00707"/>
    </source>
</evidence>
<comment type="subunit">
    <text evidence="4 6">Monomer.</text>
</comment>
<evidence type="ECO:0000313" key="9">
    <source>
        <dbReference type="EMBL" id="ADK84199.1"/>
    </source>
</evidence>
<dbReference type="HAMAP" id="MF_00080">
    <property type="entry name" value="IF_3"/>
    <property type="match status" value="1"/>
</dbReference>
<name>E1QF63_DESB2</name>
<dbReference type="GO" id="GO:0032790">
    <property type="term" value="P:ribosome disassembly"/>
    <property type="evidence" value="ECO:0007669"/>
    <property type="project" value="TreeGrafter"/>
</dbReference>
<keyword evidence="2 4" id="KW-0396">Initiation factor</keyword>
<evidence type="ECO:0000313" key="10">
    <source>
        <dbReference type="Proteomes" id="UP000009047"/>
    </source>
</evidence>
<dbReference type="RefSeq" id="WP_013257654.1">
    <property type="nucleotide sequence ID" value="NC_014365.1"/>
</dbReference>
<evidence type="ECO:0000256" key="1">
    <source>
        <dbReference type="ARBA" id="ARBA00005439"/>
    </source>
</evidence>
<proteinExistence type="inferred from homology"/>
<dbReference type="eggNOG" id="COG0290">
    <property type="taxonomic scope" value="Bacteria"/>
</dbReference>
<evidence type="ECO:0000259" key="8">
    <source>
        <dbReference type="Pfam" id="PF05198"/>
    </source>
</evidence>
<dbReference type="InterPro" id="IPR019813">
    <property type="entry name" value="Translation_initiation_fac3_CS"/>
</dbReference>
<dbReference type="InterPro" id="IPR036787">
    <property type="entry name" value="T_IF-3_N_sf"/>
</dbReference>
<dbReference type="EMBL" id="CP002085">
    <property type="protein sequence ID" value="ADK84199.1"/>
    <property type="molecule type" value="Genomic_DNA"/>
</dbReference>
<sequence length="170" mass="19260">MAKEQRVRVNESVRAPQVRLISADGEQLGVVSADQALKIAQEAGLDLVEVAPNAAPPVCRVMDYGKYKYEQAKKLQEAKKKQAQTQVKEVKMRPKIDENDFQVKMRNVQRFLEERNRVKVTVQFRGREIAYAEAGERLLARVAETVQEMASVDAPPSRMGRLMHMILAPK</sequence>
<evidence type="ECO:0000256" key="2">
    <source>
        <dbReference type="ARBA" id="ARBA00022540"/>
    </source>
</evidence>
<dbReference type="Proteomes" id="UP000009047">
    <property type="component" value="Chromosome"/>
</dbReference>
<dbReference type="GO" id="GO:0005829">
    <property type="term" value="C:cytosol"/>
    <property type="evidence" value="ECO:0007669"/>
    <property type="project" value="TreeGrafter"/>
</dbReference>
<dbReference type="FunFam" id="3.10.20.80:FF:000001">
    <property type="entry name" value="Translation initiation factor IF-3"/>
    <property type="match status" value="1"/>
</dbReference>
<feature type="domain" description="Translation initiation factor 3 N-terminal" evidence="8">
    <location>
        <begin position="9"/>
        <end position="78"/>
    </location>
</feature>
<dbReference type="KEGG" id="dbr:Deba_0828"/>
<reference evidence="9 10" key="1">
    <citation type="journal article" date="2010" name="Stand. Genomic Sci.">
        <title>Complete genome sequence of Desulfarculus baarsii type strain (2st14).</title>
        <authorList>
            <person name="Sun H."/>
            <person name="Spring S."/>
            <person name="Lapidus A."/>
            <person name="Davenport K."/>
            <person name="Del Rio T.G."/>
            <person name="Tice H."/>
            <person name="Nolan M."/>
            <person name="Copeland A."/>
            <person name="Cheng J.F."/>
            <person name="Lucas S."/>
            <person name="Tapia R."/>
            <person name="Goodwin L."/>
            <person name="Pitluck S."/>
            <person name="Ivanova N."/>
            <person name="Pagani I."/>
            <person name="Mavromatis K."/>
            <person name="Ovchinnikova G."/>
            <person name="Pati A."/>
            <person name="Chen A."/>
            <person name="Palaniappan K."/>
            <person name="Hauser L."/>
            <person name="Chang Y.J."/>
            <person name="Jeffries C.D."/>
            <person name="Detter J.C."/>
            <person name="Han C."/>
            <person name="Rohde M."/>
            <person name="Brambilla E."/>
            <person name="Goker M."/>
            <person name="Woyke T."/>
            <person name="Bristow J."/>
            <person name="Eisen J.A."/>
            <person name="Markowitz V."/>
            <person name="Hugenholtz P."/>
            <person name="Kyrpides N.C."/>
            <person name="Klenk H.P."/>
            <person name="Land M."/>
        </authorList>
    </citation>
    <scope>NUCLEOTIDE SEQUENCE [LARGE SCALE GENOMIC DNA]</scope>
    <source>
        <strain evidence="10">ATCC 33931 / DSM 2075 / LMG 7858 / VKM B-1802 / 2st14</strain>
    </source>
</reference>
<dbReference type="PANTHER" id="PTHR10938">
    <property type="entry name" value="TRANSLATION INITIATION FACTOR IF-3"/>
    <property type="match status" value="1"/>
</dbReference>
<dbReference type="HOGENOM" id="CLU_054919_3_2_7"/>
<comment type="similarity">
    <text evidence="1 4 6">Belongs to the IF-3 family.</text>
</comment>
<evidence type="ECO:0000256" key="3">
    <source>
        <dbReference type="ARBA" id="ARBA00022917"/>
    </source>
</evidence>
<dbReference type="InterPro" id="IPR001288">
    <property type="entry name" value="Translation_initiation_fac_3"/>
</dbReference>
<dbReference type="PROSITE" id="PS00938">
    <property type="entry name" value="IF3"/>
    <property type="match status" value="1"/>
</dbReference>
<dbReference type="InterPro" id="IPR019815">
    <property type="entry name" value="Translation_initiation_fac_3_C"/>
</dbReference>
<dbReference type="GO" id="GO:0003743">
    <property type="term" value="F:translation initiation factor activity"/>
    <property type="evidence" value="ECO:0007669"/>
    <property type="project" value="UniProtKB-UniRule"/>
</dbReference>
<dbReference type="GO" id="GO:0016020">
    <property type="term" value="C:membrane"/>
    <property type="evidence" value="ECO:0007669"/>
    <property type="project" value="TreeGrafter"/>
</dbReference>
<dbReference type="Pfam" id="PF05198">
    <property type="entry name" value="IF3_N"/>
    <property type="match status" value="1"/>
</dbReference>
<evidence type="ECO:0000256" key="5">
    <source>
        <dbReference type="NCBIfam" id="TIGR00168"/>
    </source>
</evidence>
<protein>
    <recommendedName>
        <fullName evidence="4 5">Translation initiation factor IF-3</fullName>
    </recommendedName>
</protein>
<organism evidence="9 10">
    <name type="scientific">Desulfarculus baarsii (strain ATCC 33931 / DSM 2075 / LMG 7858 / VKM B-1802 / 2st14)</name>
    <dbReference type="NCBI Taxonomy" id="644282"/>
    <lineage>
        <taxon>Bacteria</taxon>
        <taxon>Pseudomonadati</taxon>
        <taxon>Thermodesulfobacteriota</taxon>
        <taxon>Desulfarculia</taxon>
        <taxon>Desulfarculales</taxon>
        <taxon>Desulfarculaceae</taxon>
        <taxon>Desulfarculus</taxon>
    </lineage>
</organism>
<dbReference type="SUPFAM" id="SSF54364">
    <property type="entry name" value="Translation initiation factor IF3, N-terminal domain"/>
    <property type="match status" value="1"/>
</dbReference>
<comment type="subcellular location">
    <subcellularLocation>
        <location evidence="4 6">Cytoplasm</location>
    </subcellularLocation>
</comment>
<dbReference type="FunFam" id="3.30.110.10:FF:000001">
    <property type="entry name" value="Translation initiation factor IF-3"/>
    <property type="match status" value="1"/>
</dbReference>
<dbReference type="STRING" id="644282.Deba_0828"/>
<dbReference type="Gene3D" id="3.10.20.80">
    <property type="entry name" value="Translation initiation factor 3 (IF-3), N-terminal domain"/>
    <property type="match status" value="1"/>
</dbReference>
<feature type="domain" description="Translation initiation factor 3 C-terminal" evidence="7">
    <location>
        <begin position="85"/>
        <end position="170"/>
    </location>
</feature>
<dbReference type="InterPro" id="IPR019814">
    <property type="entry name" value="Translation_initiation_fac_3_N"/>
</dbReference>
<dbReference type="Gene3D" id="3.30.110.10">
    <property type="entry name" value="Translation initiation factor 3 (IF-3), C-terminal domain"/>
    <property type="match status" value="1"/>
</dbReference>
<keyword evidence="10" id="KW-1185">Reference proteome</keyword>